<evidence type="ECO:0000313" key="11">
    <source>
        <dbReference type="Proteomes" id="UP000274271"/>
    </source>
</evidence>
<keyword evidence="6 8" id="KW-0472">Membrane</keyword>
<dbReference type="InterPro" id="IPR052175">
    <property type="entry name" value="ComplexI-like_HydComp"/>
</dbReference>
<dbReference type="PANTHER" id="PTHR42682:SF3">
    <property type="entry name" value="FORMATE HYDROGENLYASE SUBUNIT 3-RELATED"/>
    <property type="match status" value="1"/>
</dbReference>
<protein>
    <recommendedName>
        <fullName evidence="9">NADH:quinone oxidoreductase/Mrp antiporter transmembrane domain-containing protein</fullName>
    </recommendedName>
</protein>
<feature type="transmembrane region" description="Helical" evidence="8">
    <location>
        <begin position="162"/>
        <end position="183"/>
    </location>
</feature>
<accession>A0A3P1CKH3</accession>
<dbReference type="GO" id="GO:0016491">
    <property type="term" value="F:oxidoreductase activity"/>
    <property type="evidence" value="ECO:0007669"/>
    <property type="project" value="UniProtKB-KW"/>
</dbReference>
<keyword evidence="4 8" id="KW-1133">Transmembrane helix</keyword>
<feature type="transmembrane region" description="Helical" evidence="8">
    <location>
        <begin position="107"/>
        <end position="124"/>
    </location>
</feature>
<dbReference type="OrthoDB" id="9807568at2"/>
<keyword evidence="11" id="KW-1185">Reference proteome</keyword>
<reference evidence="10 11" key="1">
    <citation type="submission" date="2018-11" db="EMBL/GenBank/DDBJ databases">
        <authorList>
            <person name="Zhou Z."/>
            <person name="Wang G."/>
        </authorList>
    </citation>
    <scope>NUCLEOTIDE SEQUENCE [LARGE SCALE GENOMIC DNA]</scope>
    <source>
        <strain evidence="10 11">KCTC42998</strain>
    </source>
</reference>
<keyword evidence="5" id="KW-0560">Oxidoreductase</keyword>
<evidence type="ECO:0000256" key="1">
    <source>
        <dbReference type="ARBA" id="ARBA00004651"/>
    </source>
</evidence>
<dbReference type="Proteomes" id="UP000274271">
    <property type="component" value="Unassembled WGS sequence"/>
</dbReference>
<dbReference type="PANTHER" id="PTHR42682">
    <property type="entry name" value="HYDROGENASE-4 COMPONENT F"/>
    <property type="match status" value="1"/>
</dbReference>
<feature type="transmembrane region" description="Helical" evidence="8">
    <location>
        <begin position="513"/>
        <end position="532"/>
    </location>
</feature>
<evidence type="ECO:0000256" key="4">
    <source>
        <dbReference type="ARBA" id="ARBA00022989"/>
    </source>
</evidence>
<feature type="transmembrane region" description="Helical" evidence="8">
    <location>
        <begin position="25"/>
        <end position="44"/>
    </location>
</feature>
<evidence type="ECO:0000256" key="3">
    <source>
        <dbReference type="ARBA" id="ARBA00022692"/>
    </source>
</evidence>
<dbReference type="AlphaFoldDB" id="A0A3P1CKH3"/>
<gene>
    <name evidence="10" type="ORF">EHT87_15735</name>
</gene>
<keyword evidence="2" id="KW-1003">Cell membrane</keyword>
<evidence type="ECO:0000256" key="5">
    <source>
        <dbReference type="ARBA" id="ARBA00023002"/>
    </source>
</evidence>
<evidence type="ECO:0000259" key="9">
    <source>
        <dbReference type="Pfam" id="PF00361"/>
    </source>
</evidence>
<comment type="subcellular location">
    <subcellularLocation>
        <location evidence="1">Cell membrane</location>
        <topology evidence="1">Multi-pass membrane protein</topology>
    </subcellularLocation>
    <subcellularLocation>
        <location evidence="7">Membrane</location>
        <topology evidence="7">Multi-pass membrane protein</topology>
    </subcellularLocation>
</comment>
<evidence type="ECO:0000313" key="10">
    <source>
        <dbReference type="EMBL" id="RRB13710.1"/>
    </source>
</evidence>
<feature type="transmembrane region" description="Helical" evidence="8">
    <location>
        <begin position="203"/>
        <end position="227"/>
    </location>
</feature>
<feature type="transmembrane region" description="Helical" evidence="8">
    <location>
        <begin position="72"/>
        <end position="95"/>
    </location>
</feature>
<comment type="caution">
    <text evidence="10">The sequence shown here is derived from an EMBL/GenBank/DDBJ whole genome shotgun (WGS) entry which is preliminary data.</text>
</comment>
<evidence type="ECO:0000256" key="2">
    <source>
        <dbReference type="ARBA" id="ARBA00022475"/>
    </source>
</evidence>
<dbReference type="GO" id="GO:0005886">
    <property type="term" value="C:plasma membrane"/>
    <property type="evidence" value="ECO:0007669"/>
    <property type="project" value="UniProtKB-SubCell"/>
</dbReference>
<dbReference type="RefSeq" id="WP_124907608.1">
    <property type="nucleotide sequence ID" value="NZ_RQJP01000003.1"/>
</dbReference>
<organism evidence="10 11">
    <name type="scientific">Larkinella knui</name>
    <dbReference type="NCBI Taxonomy" id="2025310"/>
    <lineage>
        <taxon>Bacteria</taxon>
        <taxon>Pseudomonadati</taxon>
        <taxon>Bacteroidota</taxon>
        <taxon>Cytophagia</taxon>
        <taxon>Cytophagales</taxon>
        <taxon>Spirosomataceae</taxon>
        <taxon>Larkinella</taxon>
    </lineage>
</organism>
<evidence type="ECO:0000256" key="8">
    <source>
        <dbReference type="SAM" id="Phobius"/>
    </source>
</evidence>
<feature type="transmembrane region" description="Helical" evidence="8">
    <location>
        <begin position="130"/>
        <end position="150"/>
    </location>
</feature>
<feature type="domain" description="NADH:quinone oxidoreductase/Mrp antiporter transmembrane" evidence="9">
    <location>
        <begin position="132"/>
        <end position="409"/>
    </location>
</feature>
<feature type="transmembrane region" description="Helical" evidence="8">
    <location>
        <begin position="296"/>
        <end position="319"/>
    </location>
</feature>
<evidence type="ECO:0000256" key="6">
    <source>
        <dbReference type="ARBA" id="ARBA00023136"/>
    </source>
</evidence>
<proteinExistence type="predicted"/>
<evidence type="ECO:0000256" key="7">
    <source>
        <dbReference type="RuleBase" id="RU000320"/>
    </source>
</evidence>
<feature type="transmembrane region" description="Helical" evidence="8">
    <location>
        <begin position="239"/>
        <end position="261"/>
    </location>
</feature>
<feature type="transmembrane region" description="Helical" evidence="8">
    <location>
        <begin position="420"/>
        <end position="440"/>
    </location>
</feature>
<dbReference type="Pfam" id="PF00361">
    <property type="entry name" value="Proton_antipo_M"/>
    <property type="match status" value="1"/>
</dbReference>
<name>A0A3P1CKH3_9BACT</name>
<sequence>MESAVFIFTAAGSLGVFLFRGQTKYFYSLFLHILLIVTASSWAFRALSTGGLMQFNLLEKARLFLPVNIDSLSAFFLAVISLTLLMGILYARGYLKLYRQTRSDLQLSIHHLALLWLHISMLLVCTLRGGTAFLIAWELMAVASFGLVVFEGERKDILKTGLMYLLQIQIGFGMILGAFLIAYSNGHAFGFDSLGFYFTHHELLPVFLLLFIGFGSYAGFVPLHNWLPQSQLSAPSHVAGIMSGILIQMGIYGILRVLTYIHSELPTVGLIVLVVSLLSGFVGIRYAFIQQDGKKLLAYSSITTTGIIGIGIGAGLLGVAFKSPALAALGFTGGILHIVNHALSKSMLFYSFGSIYRATHTRNIEQLGGLIKTMPKTSATFLLGSLAICGLPPFNGFVSEFMIFMSLIKGIGTETGYLNLSFWIVLVGLTLISALTLAGFRKLFETAFLGTPRSEAAAHAKEVTDDMIMPKVLAGIFILAIGLLPGIFLKLTSKVTALYVTDLKPLDAVVPDLLYSTVIGAILVGVTLLFLWTRNKPPKPVRIDYQQPNSFHKPKSEHWFG</sequence>
<dbReference type="EMBL" id="RQJP01000003">
    <property type="protein sequence ID" value="RRB13710.1"/>
    <property type="molecule type" value="Genomic_DNA"/>
</dbReference>
<feature type="transmembrane region" description="Helical" evidence="8">
    <location>
        <begin position="381"/>
        <end position="408"/>
    </location>
</feature>
<keyword evidence="3 7" id="KW-0812">Transmembrane</keyword>
<feature type="transmembrane region" description="Helical" evidence="8">
    <location>
        <begin position="267"/>
        <end position="289"/>
    </location>
</feature>
<dbReference type="InterPro" id="IPR001750">
    <property type="entry name" value="ND/Mrp_TM"/>
</dbReference>
<feature type="transmembrane region" description="Helical" evidence="8">
    <location>
        <begin position="472"/>
        <end position="493"/>
    </location>
</feature>